<sequence length="130" mass="14203">MTDPIRPEPQWLTVQMVSSIHERQLRTFGGPAGIRDPGALESALGRPLNRWSYEGGDLAQLAAAYAFGIARNHPFIDGNKRTALVAIVTFLGMNDIDFLVPEAEAVTAIMGLAAGEISEDSLARWIRDRI</sequence>
<dbReference type="EMBL" id="JACIDS010000004">
    <property type="protein sequence ID" value="MBB3932003.1"/>
    <property type="molecule type" value="Genomic_DNA"/>
</dbReference>
<organism evidence="2 3">
    <name type="scientific">Kaistia hirudinis</name>
    <dbReference type="NCBI Taxonomy" id="1293440"/>
    <lineage>
        <taxon>Bacteria</taxon>
        <taxon>Pseudomonadati</taxon>
        <taxon>Pseudomonadota</taxon>
        <taxon>Alphaproteobacteria</taxon>
        <taxon>Hyphomicrobiales</taxon>
        <taxon>Kaistiaceae</taxon>
        <taxon>Kaistia</taxon>
    </lineage>
</organism>
<evidence type="ECO:0000313" key="3">
    <source>
        <dbReference type="Proteomes" id="UP000553963"/>
    </source>
</evidence>
<dbReference type="PIRSF" id="PIRSF018297">
    <property type="entry name" value="Doc"/>
    <property type="match status" value="1"/>
</dbReference>
<accession>A0A840ARX4</accession>
<evidence type="ECO:0000259" key="1">
    <source>
        <dbReference type="PROSITE" id="PS51459"/>
    </source>
</evidence>
<proteinExistence type="predicted"/>
<protein>
    <submittedName>
        <fullName evidence="2">Death-on-curing protein</fullName>
    </submittedName>
</protein>
<dbReference type="InterPro" id="IPR053737">
    <property type="entry name" value="Type_II_TA_Toxin"/>
</dbReference>
<dbReference type="InterPro" id="IPR036597">
    <property type="entry name" value="Fido-like_dom_sf"/>
</dbReference>
<dbReference type="NCBIfam" id="TIGR01550">
    <property type="entry name" value="DOC_P1"/>
    <property type="match status" value="1"/>
</dbReference>
<reference evidence="2 3" key="1">
    <citation type="submission" date="2020-08" db="EMBL/GenBank/DDBJ databases">
        <title>Genomic Encyclopedia of Type Strains, Phase IV (KMG-IV): sequencing the most valuable type-strain genomes for metagenomic binning, comparative biology and taxonomic classification.</title>
        <authorList>
            <person name="Goeker M."/>
        </authorList>
    </citation>
    <scope>NUCLEOTIDE SEQUENCE [LARGE SCALE GENOMIC DNA]</scope>
    <source>
        <strain evidence="2 3">DSM 25966</strain>
    </source>
</reference>
<gene>
    <name evidence="2" type="ORF">GGR25_003061</name>
</gene>
<dbReference type="InterPro" id="IPR003812">
    <property type="entry name" value="Fido"/>
</dbReference>
<dbReference type="InterPro" id="IPR006440">
    <property type="entry name" value="Doc"/>
</dbReference>
<dbReference type="PANTHER" id="PTHR39426">
    <property type="entry name" value="HOMOLOGY TO DEATH-ON-CURING PROTEIN OF PHAGE P1"/>
    <property type="match status" value="1"/>
</dbReference>
<dbReference type="PROSITE" id="PS51459">
    <property type="entry name" value="FIDO"/>
    <property type="match status" value="1"/>
</dbReference>
<dbReference type="RefSeq" id="WP_183399679.1">
    <property type="nucleotide sequence ID" value="NZ_JACIDS010000004.1"/>
</dbReference>
<dbReference type="Proteomes" id="UP000553963">
    <property type="component" value="Unassembled WGS sequence"/>
</dbReference>
<dbReference type="SUPFAM" id="SSF140931">
    <property type="entry name" value="Fic-like"/>
    <property type="match status" value="1"/>
</dbReference>
<comment type="caution">
    <text evidence="2">The sequence shown here is derived from an EMBL/GenBank/DDBJ whole genome shotgun (WGS) entry which is preliminary data.</text>
</comment>
<dbReference type="GO" id="GO:0016301">
    <property type="term" value="F:kinase activity"/>
    <property type="evidence" value="ECO:0007669"/>
    <property type="project" value="InterPro"/>
</dbReference>
<name>A0A840ARX4_9HYPH</name>
<evidence type="ECO:0000313" key="2">
    <source>
        <dbReference type="EMBL" id="MBB3932003.1"/>
    </source>
</evidence>
<feature type="domain" description="Fido" evidence="1">
    <location>
        <begin position="12"/>
        <end position="128"/>
    </location>
</feature>
<keyword evidence="3" id="KW-1185">Reference proteome</keyword>
<dbReference type="AlphaFoldDB" id="A0A840ARX4"/>
<dbReference type="Pfam" id="PF02661">
    <property type="entry name" value="Fic"/>
    <property type="match status" value="1"/>
</dbReference>
<dbReference type="Gene3D" id="1.20.120.1870">
    <property type="entry name" value="Fic/DOC protein, Fido domain"/>
    <property type="match status" value="1"/>
</dbReference>
<dbReference type="PANTHER" id="PTHR39426:SF1">
    <property type="entry name" value="HOMOLOGY TO DEATH-ON-CURING PROTEIN OF PHAGE P1"/>
    <property type="match status" value="1"/>
</dbReference>